<name>A0A0K0E981_STRER</name>
<organism evidence="7">
    <name type="scientific">Strongyloides stercoralis</name>
    <name type="common">Threadworm</name>
    <dbReference type="NCBI Taxonomy" id="6248"/>
    <lineage>
        <taxon>Eukaryota</taxon>
        <taxon>Metazoa</taxon>
        <taxon>Ecdysozoa</taxon>
        <taxon>Nematoda</taxon>
        <taxon>Chromadorea</taxon>
        <taxon>Rhabditida</taxon>
        <taxon>Tylenchina</taxon>
        <taxon>Panagrolaimomorpha</taxon>
        <taxon>Strongyloidoidea</taxon>
        <taxon>Strongyloididae</taxon>
        <taxon>Strongyloides</taxon>
    </lineage>
</organism>
<dbReference type="InterPro" id="IPR018499">
    <property type="entry name" value="Tetraspanin/Peripherin"/>
</dbReference>
<evidence type="ECO:0000313" key="8">
    <source>
        <dbReference type="WBParaSite" id="TCONS_00002865.p1"/>
    </source>
</evidence>
<accession>A0A0K0E981</accession>
<feature type="transmembrane region" description="Helical" evidence="5">
    <location>
        <begin position="184"/>
        <end position="204"/>
    </location>
</feature>
<dbReference type="WBParaSite" id="SSTP_0000606500.1">
    <property type="protein sequence ID" value="SSTP_0000606500.1"/>
    <property type="gene ID" value="SSTP_0000606500"/>
</dbReference>
<dbReference type="AlphaFoldDB" id="A0A0K0E981"/>
<evidence type="ECO:0000256" key="2">
    <source>
        <dbReference type="ARBA" id="ARBA00022692"/>
    </source>
</evidence>
<comment type="subcellular location">
    <subcellularLocation>
        <location evidence="1">Membrane</location>
        <topology evidence="1">Multi-pass membrane protein</topology>
    </subcellularLocation>
</comment>
<keyword evidence="4 5" id="KW-0472">Membrane</keyword>
<evidence type="ECO:0000313" key="6">
    <source>
        <dbReference type="Proteomes" id="UP000035681"/>
    </source>
</evidence>
<feature type="transmembrane region" description="Helical" evidence="5">
    <location>
        <begin position="17"/>
        <end position="37"/>
    </location>
</feature>
<dbReference type="WBParaSite" id="TCONS_00002865.p1">
    <property type="protein sequence ID" value="TCONS_00002865.p1"/>
    <property type="gene ID" value="XLOC_002659"/>
</dbReference>
<proteinExistence type="predicted"/>
<evidence type="ECO:0000256" key="4">
    <source>
        <dbReference type="ARBA" id="ARBA00023136"/>
    </source>
</evidence>
<keyword evidence="6" id="KW-1185">Reference proteome</keyword>
<evidence type="ECO:0000313" key="7">
    <source>
        <dbReference type="WBParaSite" id="SSTP_0000606500.1"/>
    </source>
</evidence>
<keyword evidence="3 5" id="KW-1133">Transmembrane helix</keyword>
<feature type="transmembrane region" description="Helical" evidence="5">
    <location>
        <begin position="70"/>
        <end position="95"/>
    </location>
</feature>
<dbReference type="STRING" id="6248.A0A0K0E981"/>
<dbReference type="PANTHER" id="PTHR19282">
    <property type="entry name" value="TETRASPANIN"/>
    <property type="match status" value="1"/>
</dbReference>
<evidence type="ECO:0000256" key="5">
    <source>
        <dbReference type="SAM" id="Phobius"/>
    </source>
</evidence>
<evidence type="ECO:0000256" key="3">
    <source>
        <dbReference type="ARBA" id="ARBA00022989"/>
    </source>
</evidence>
<keyword evidence="2 5" id="KW-0812">Transmembrane</keyword>
<evidence type="ECO:0000256" key="1">
    <source>
        <dbReference type="ARBA" id="ARBA00004141"/>
    </source>
</evidence>
<sequence length="233" mass="25756">MVDISTCCASCSRIVNILLNFILLLVGLAIIGLTLWIRLDDRFEYEIRSNLMNVTISQNTYDMINVKQQIQFGILVVFWVFLGYGLLDAIIGLLGMVSNGCNSKCCLGFYAFLAIILLLVEVAVIIFIVITKDNYQNTVTKYVRLAVQLNNYDYAVLRMRYSCCGSDENFMGCPQGSLNCVNAVWGRLFEVIVIGLIIIGIKALGKLITSILSCVPMCGTKYNTLVEAPGNAG</sequence>
<feature type="transmembrane region" description="Helical" evidence="5">
    <location>
        <begin position="107"/>
        <end position="130"/>
    </location>
</feature>
<dbReference type="PANTHER" id="PTHR19282:SF530">
    <property type="entry name" value="TETRASPANIN"/>
    <property type="match status" value="1"/>
</dbReference>
<protein>
    <submittedName>
        <fullName evidence="7 8">Tetraspanin</fullName>
    </submittedName>
</protein>
<dbReference type="GO" id="GO:0005886">
    <property type="term" value="C:plasma membrane"/>
    <property type="evidence" value="ECO:0007669"/>
    <property type="project" value="TreeGrafter"/>
</dbReference>
<dbReference type="Proteomes" id="UP000035681">
    <property type="component" value="Unplaced"/>
</dbReference>
<dbReference type="Pfam" id="PF00335">
    <property type="entry name" value="Tetraspanin"/>
    <property type="match status" value="1"/>
</dbReference>
<reference evidence="7" key="1">
    <citation type="submission" date="2015-08" db="UniProtKB">
        <authorList>
            <consortium name="WormBaseParasite"/>
        </authorList>
    </citation>
    <scope>IDENTIFICATION</scope>
</reference>